<dbReference type="Pfam" id="PF00392">
    <property type="entry name" value="GntR"/>
    <property type="match status" value="1"/>
</dbReference>
<sequence>MPDDSSGTDQVLPHRYADLAQRLESQIHSGGLRAGDRLPSVRELAGQFQCSISTALRAYEHLEALGLIGSRPRSGYYVQAQAATRELPQAIALPQSQPSLISSDLVSTVIDTVSRPGLMPLSYATPAPEFLPAASLNRITRNLIKQQPAQALSYLMSPGLERLRQQIAARMNAAGVEAAAEDIVITNGALEAINLCVRMLTRPGDTLLMESPTYYSLLQVAEEHGLRVVEVANDPTRGVDPEEVRRLVRRHRIDAALLAQNFNNPTGSLMPDAAKRELVQILGSAGIPLIEDDVYGELGFNGQRATPLKSFDTDDRVLYCSSFSKTLSPGMRLGWVLSRRHRRELARRKFTASCAAASLPQLLVSRYLDGGGYERHLRGMRSALARSVARFADVVLREFPAGTSVTRPQGGFVLWVQLPDRIDAMELFAQAAQGGIAISPGTLFSAAGQYQHHIRLNCALPWTPKLEQALCSLGWLAARMLRKSAAAGA</sequence>
<dbReference type="SUPFAM" id="SSF53383">
    <property type="entry name" value="PLP-dependent transferases"/>
    <property type="match status" value="1"/>
</dbReference>
<keyword evidence="5" id="KW-0804">Transcription</keyword>
<proteinExistence type="inferred from homology"/>
<dbReference type="Pfam" id="PF00155">
    <property type="entry name" value="Aminotran_1_2"/>
    <property type="match status" value="1"/>
</dbReference>
<evidence type="ECO:0000256" key="5">
    <source>
        <dbReference type="ARBA" id="ARBA00023163"/>
    </source>
</evidence>
<keyword evidence="2" id="KW-0663">Pyridoxal phosphate</keyword>
<name>A0A1H9EL95_9GAMM</name>
<keyword evidence="7" id="KW-0808">Transferase</keyword>
<dbReference type="AlphaFoldDB" id="A0A1H9EL95"/>
<evidence type="ECO:0000256" key="4">
    <source>
        <dbReference type="ARBA" id="ARBA00023125"/>
    </source>
</evidence>
<dbReference type="GO" id="GO:0008483">
    <property type="term" value="F:transaminase activity"/>
    <property type="evidence" value="ECO:0007669"/>
    <property type="project" value="UniProtKB-KW"/>
</dbReference>
<dbReference type="SUPFAM" id="SSF46785">
    <property type="entry name" value="Winged helix' DNA-binding domain"/>
    <property type="match status" value="1"/>
</dbReference>
<evidence type="ECO:0000259" key="6">
    <source>
        <dbReference type="PROSITE" id="PS50949"/>
    </source>
</evidence>
<dbReference type="GO" id="GO:0030170">
    <property type="term" value="F:pyridoxal phosphate binding"/>
    <property type="evidence" value="ECO:0007669"/>
    <property type="project" value="InterPro"/>
</dbReference>
<keyword evidence="7" id="KW-0032">Aminotransferase</keyword>
<reference evidence="7 8" key="1">
    <citation type="submission" date="2016-10" db="EMBL/GenBank/DDBJ databases">
        <authorList>
            <person name="de Groot N.N."/>
        </authorList>
    </citation>
    <scope>NUCLEOTIDE SEQUENCE [LARGE SCALE GENOMIC DNA]</scope>
    <source>
        <strain evidence="7 8">DSM 25927</strain>
    </source>
</reference>
<dbReference type="InterPro" id="IPR000524">
    <property type="entry name" value="Tscrpt_reg_HTH_GntR"/>
</dbReference>
<dbReference type="InterPro" id="IPR051446">
    <property type="entry name" value="HTH_trans_reg/aminotransferase"/>
</dbReference>
<dbReference type="CDD" id="cd07377">
    <property type="entry name" value="WHTH_GntR"/>
    <property type="match status" value="1"/>
</dbReference>
<dbReference type="Gene3D" id="3.90.1150.10">
    <property type="entry name" value="Aspartate Aminotransferase, domain 1"/>
    <property type="match status" value="1"/>
</dbReference>
<feature type="domain" description="HTH gntR-type" evidence="6">
    <location>
        <begin position="13"/>
        <end position="81"/>
    </location>
</feature>
<dbReference type="InterPro" id="IPR036390">
    <property type="entry name" value="WH_DNA-bd_sf"/>
</dbReference>
<dbReference type="InterPro" id="IPR004839">
    <property type="entry name" value="Aminotransferase_I/II_large"/>
</dbReference>
<keyword evidence="8" id="KW-1185">Reference proteome</keyword>
<organism evidence="7 8">
    <name type="scientific">Solimonas aquatica</name>
    <dbReference type="NCBI Taxonomy" id="489703"/>
    <lineage>
        <taxon>Bacteria</taxon>
        <taxon>Pseudomonadati</taxon>
        <taxon>Pseudomonadota</taxon>
        <taxon>Gammaproteobacteria</taxon>
        <taxon>Nevskiales</taxon>
        <taxon>Nevskiaceae</taxon>
        <taxon>Solimonas</taxon>
    </lineage>
</organism>
<dbReference type="EMBL" id="FOFS01000005">
    <property type="protein sequence ID" value="SEQ26419.1"/>
    <property type="molecule type" value="Genomic_DNA"/>
</dbReference>
<dbReference type="GO" id="GO:0003700">
    <property type="term" value="F:DNA-binding transcription factor activity"/>
    <property type="evidence" value="ECO:0007669"/>
    <property type="project" value="InterPro"/>
</dbReference>
<dbReference type="PANTHER" id="PTHR46577">
    <property type="entry name" value="HTH-TYPE TRANSCRIPTIONAL REGULATORY PROTEIN GABR"/>
    <property type="match status" value="1"/>
</dbReference>
<dbReference type="SMART" id="SM00345">
    <property type="entry name" value="HTH_GNTR"/>
    <property type="match status" value="1"/>
</dbReference>
<accession>A0A1H9EL95</accession>
<protein>
    <submittedName>
        <fullName evidence="7">DNA-binding transcriptional regulator, MocR family, contains an aminotransferase domain</fullName>
    </submittedName>
</protein>
<evidence type="ECO:0000313" key="7">
    <source>
        <dbReference type="EMBL" id="SEQ26419.1"/>
    </source>
</evidence>
<dbReference type="Gene3D" id="1.10.10.10">
    <property type="entry name" value="Winged helix-like DNA-binding domain superfamily/Winged helix DNA-binding domain"/>
    <property type="match status" value="1"/>
</dbReference>
<dbReference type="InterPro" id="IPR015421">
    <property type="entry name" value="PyrdxlP-dep_Trfase_major"/>
</dbReference>
<evidence type="ECO:0000313" key="8">
    <source>
        <dbReference type="Proteomes" id="UP000199233"/>
    </source>
</evidence>
<dbReference type="InterPro" id="IPR036388">
    <property type="entry name" value="WH-like_DNA-bd_sf"/>
</dbReference>
<dbReference type="Proteomes" id="UP000199233">
    <property type="component" value="Unassembled WGS sequence"/>
</dbReference>
<dbReference type="PROSITE" id="PS50949">
    <property type="entry name" value="HTH_GNTR"/>
    <property type="match status" value="1"/>
</dbReference>
<dbReference type="InterPro" id="IPR015424">
    <property type="entry name" value="PyrdxlP-dep_Trfase"/>
</dbReference>
<dbReference type="Gene3D" id="3.40.640.10">
    <property type="entry name" value="Type I PLP-dependent aspartate aminotransferase-like (Major domain)"/>
    <property type="match status" value="1"/>
</dbReference>
<gene>
    <name evidence="7" type="ORF">SAMN04488038_10578</name>
</gene>
<dbReference type="InterPro" id="IPR015422">
    <property type="entry name" value="PyrdxlP-dep_Trfase_small"/>
</dbReference>
<dbReference type="GO" id="GO:0003677">
    <property type="term" value="F:DNA binding"/>
    <property type="evidence" value="ECO:0007669"/>
    <property type="project" value="UniProtKB-KW"/>
</dbReference>
<evidence type="ECO:0000256" key="2">
    <source>
        <dbReference type="ARBA" id="ARBA00022898"/>
    </source>
</evidence>
<evidence type="ECO:0000256" key="1">
    <source>
        <dbReference type="ARBA" id="ARBA00005384"/>
    </source>
</evidence>
<evidence type="ECO:0000256" key="3">
    <source>
        <dbReference type="ARBA" id="ARBA00023015"/>
    </source>
</evidence>
<dbReference type="PANTHER" id="PTHR46577:SF2">
    <property type="entry name" value="TRANSCRIPTIONAL REGULATORY PROTEIN"/>
    <property type="match status" value="1"/>
</dbReference>
<keyword evidence="3" id="KW-0805">Transcription regulation</keyword>
<dbReference type="RefSeq" id="WP_177188890.1">
    <property type="nucleotide sequence ID" value="NZ_FOFS01000005.1"/>
</dbReference>
<dbReference type="CDD" id="cd00609">
    <property type="entry name" value="AAT_like"/>
    <property type="match status" value="1"/>
</dbReference>
<keyword evidence="4 7" id="KW-0238">DNA-binding</keyword>
<dbReference type="STRING" id="489703.SAMN04488038_10578"/>
<comment type="similarity">
    <text evidence="1">In the C-terminal section; belongs to the class-I pyridoxal-phosphate-dependent aminotransferase family.</text>
</comment>